<evidence type="ECO:0000259" key="12">
    <source>
        <dbReference type="PROSITE" id="PS50929"/>
    </source>
</evidence>
<evidence type="ECO:0000256" key="10">
    <source>
        <dbReference type="SAM" id="Phobius"/>
    </source>
</evidence>
<dbReference type="InterPro" id="IPR017871">
    <property type="entry name" value="ABC_transporter-like_CS"/>
</dbReference>
<keyword evidence="14" id="KW-1185">Reference proteome</keyword>
<dbReference type="PROSITE" id="PS50893">
    <property type="entry name" value="ABC_TRANSPORTER_2"/>
    <property type="match status" value="2"/>
</dbReference>
<evidence type="ECO:0000256" key="4">
    <source>
        <dbReference type="ARBA" id="ARBA00022737"/>
    </source>
</evidence>
<dbReference type="Pfam" id="PF00664">
    <property type="entry name" value="ABC_membrane"/>
    <property type="match status" value="2"/>
</dbReference>
<dbReference type="CDD" id="cd18578">
    <property type="entry name" value="ABC_6TM_Pgp_ABCB1_D2_like"/>
    <property type="match status" value="1"/>
</dbReference>
<evidence type="ECO:0000256" key="1">
    <source>
        <dbReference type="ARBA" id="ARBA00007577"/>
    </source>
</evidence>
<sequence length="1250" mass="137300">MGGKDSMFRFADGMDKFLLFFGVLGSVGEGLRHPLTMYVLSHVINEYGSSSTSLSKDTVNKYSLKLLYVAIATGLAAFVEGFCWTRTAERQTSRMRMKYLKSVLRQEVGFFDTQDAGSSTTFQVVTTISNDASAIQVAICEKIPDCLAHMSCFFFCLVFSFILSWRFTLAALPFALMFILPGLVFGKLMMNVTMKMVEAYGVAGGIVEQAISSIRTVYSYVAENQTLDRFSCALQKTMELGTKQGFAKGLMMGTMGMIYVSWGFQAWAGTYLVTENGEKGGSIFVAGINIMMGGLSVLSALPNLTSITEATLAATRISQMTDRTPSMESEDKKGKALSYVKGEIEFQDIYFSYPSRPDTPILQGLNLRIPAGKTVGLVGGSGSGKSTVISLLQRFYEPNEGEILLDGHKINRLRLKWWRSQMGLVNQEPILFATSIRENILFGKEGASMDDVVNASKDANAYDFITKLPDGYETQVGQFGFQLSGGQKQRIAIARALIRDPKILLLDEATSALDSESERTVQEAIDQASEGRTTITIAHRLSTIRTANLIVVLQAGEVIESGSHEQLMRINNRKGGEYFRMVQLQQMAAQNEPFSDFTYRNDGKSSLRMSPASSPVSLRTSTPRTPVLNPFSPALSIGTPYSYSIYDPSDQSFEEELNQLKYLAPSQWRLLKMNAPEWGRALIGCLAAIGAGAIQPINAYCAGSLVSNYFRSDKSAVIHKSNILALIFLAIGALNFITSLLQHYNFAVMGERLTERVREKLLAKLMTFEIGWFDDDENTSAAICARIATEASMVRSLVGDRMSLLVQTFCGSVFAYALGLVLTWRLTLVMIAVQPLVIGSFYSRTVLMKSMAGKAQKAQMEGSQLASEAVINHRTIAAFSSEKRMLGLFKATLRGPKEESVKHSWLSGFGLFSSQFFNSAFITLTYWYGGRLLTAGLITSEHLFQAFLILLFTAYVIAEAGSMTNDLSRGSNAIRAIFAILDRKSEIDPNNSLGTSNIKRKLNGQVELNDVFFAYPTRPDQMIFNGLNLKIDAGKTVALVGPSGSGKSTIIGLIERFYDPLKGAVFIDKQDIKSYNLRLLRSHIALVSQEPTLFAGTIHENIAYGKENAREYEIRKAAVLANAHEFISGMKDGYETYCGERGVQLSGGQKQRIALARAILKDPSILLLDEATSALDSRSESLVQEALEKMMVGRTCVVIAHRLSTIQKSNCIAVIKNGKVVEQGSHNELVALGRGGAYYSLTELQTGSSS</sequence>
<evidence type="ECO:0000256" key="5">
    <source>
        <dbReference type="ARBA" id="ARBA00022741"/>
    </source>
</evidence>
<dbReference type="SUPFAM" id="SSF90123">
    <property type="entry name" value="ABC transporter transmembrane region"/>
    <property type="match status" value="2"/>
</dbReference>
<keyword evidence="2" id="KW-0813">Transport</keyword>
<gene>
    <name evidence="13" type="ORF">DCAF_LOCUS13407</name>
</gene>
<evidence type="ECO:0000256" key="2">
    <source>
        <dbReference type="ARBA" id="ARBA00022448"/>
    </source>
</evidence>
<feature type="transmembrane region" description="Helical" evidence="10">
    <location>
        <begin position="146"/>
        <end position="165"/>
    </location>
</feature>
<dbReference type="PANTHER" id="PTHR45136">
    <property type="entry name" value="ABC TRANSPORTER DOMAIN-CONTAINING PROTEIN"/>
    <property type="match status" value="1"/>
</dbReference>
<dbReference type="GO" id="GO:0140359">
    <property type="term" value="F:ABC-type transporter activity"/>
    <property type="evidence" value="ECO:0007669"/>
    <property type="project" value="InterPro"/>
</dbReference>
<dbReference type="SMART" id="SM00382">
    <property type="entry name" value="AAA"/>
    <property type="match status" value="2"/>
</dbReference>
<feature type="transmembrane region" description="Helical" evidence="10">
    <location>
        <begin position="282"/>
        <end position="301"/>
    </location>
</feature>
<keyword evidence="8 10" id="KW-0472">Membrane</keyword>
<feature type="transmembrane region" description="Helical" evidence="10">
    <location>
        <begin position="245"/>
        <end position="262"/>
    </location>
</feature>
<dbReference type="SUPFAM" id="SSF52540">
    <property type="entry name" value="P-loop containing nucleoside triphosphate hydrolases"/>
    <property type="match status" value="2"/>
</dbReference>
<feature type="transmembrane region" description="Helical" evidence="10">
    <location>
        <begin position="943"/>
        <end position="961"/>
    </location>
</feature>
<feature type="transmembrane region" description="Helical" evidence="10">
    <location>
        <begin position="717"/>
        <end position="737"/>
    </location>
</feature>
<dbReference type="Pfam" id="PF00005">
    <property type="entry name" value="ABC_tran"/>
    <property type="match status" value="2"/>
</dbReference>
<feature type="transmembrane region" description="Helical" evidence="10">
    <location>
        <begin position="828"/>
        <end position="847"/>
    </location>
</feature>
<keyword evidence="6" id="KW-0067">ATP-binding</keyword>
<dbReference type="InterPro" id="IPR011527">
    <property type="entry name" value="ABC1_TM_dom"/>
</dbReference>
<dbReference type="Gene3D" id="1.20.1560.10">
    <property type="entry name" value="ABC transporter type 1, transmembrane domain"/>
    <property type="match status" value="3"/>
</dbReference>
<evidence type="ECO:0000256" key="6">
    <source>
        <dbReference type="ARBA" id="ARBA00022840"/>
    </source>
</evidence>
<comment type="similarity">
    <text evidence="1">Belongs to the ABC transporter superfamily. ABCB family. Multidrug resistance exporter (TC 3.A.1.201) subfamily.</text>
</comment>
<feature type="domain" description="ABC transporter" evidence="11">
    <location>
        <begin position="1006"/>
        <end position="1242"/>
    </location>
</feature>
<feature type="transmembrane region" description="Helical" evidence="10">
    <location>
        <begin position="802"/>
        <end position="822"/>
    </location>
</feature>
<dbReference type="PROSITE" id="PS00211">
    <property type="entry name" value="ABC_TRANSPORTER_1"/>
    <property type="match status" value="2"/>
</dbReference>
<dbReference type="PROSITE" id="PS50929">
    <property type="entry name" value="ABC_TM1F"/>
    <property type="match status" value="2"/>
</dbReference>
<dbReference type="GO" id="GO:0016020">
    <property type="term" value="C:membrane"/>
    <property type="evidence" value="ECO:0007669"/>
    <property type="project" value="InterPro"/>
</dbReference>
<dbReference type="InterPro" id="IPR027417">
    <property type="entry name" value="P-loop_NTPase"/>
</dbReference>
<feature type="domain" description="ABC transmembrane type-1" evidence="12">
    <location>
        <begin position="682"/>
        <end position="969"/>
    </location>
</feature>
<proteinExistence type="inferred from homology"/>
<protein>
    <recommendedName>
        <fullName evidence="15">Multidrug resistance protein</fullName>
    </recommendedName>
</protein>
<feature type="transmembrane region" description="Helical" evidence="10">
    <location>
        <begin position="171"/>
        <end position="190"/>
    </location>
</feature>
<dbReference type="Gene3D" id="3.40.50.300">
    <property type="entry name" value="P-loop containing nucleotide triphosphate hydrolases"/>
    <property type="match status" value="2"/>
</dbReference>
<evidence type="ECO:0000259" key="11">
    <source>
        <dbReference type="PROSITE" id="PS50893"/>
    </source>
</evidence>
<evidence type="ECO:0000256" key="3">
    <source>
        <dbReference type="ARBA" id="ARBA00022692"/>
    </source>
</evidence>
<dbReference type="CDD" id="cd03249">
    <property type="entry name" value="ABC_MTABC3_MDL1_MDL2"/>
    <property type="match status" value="2"/>
</dbReference>
<feature type="transmembrane region" description="Helical" evidence="10">
    <location>
        <begin position="904"/>
        <end position="928"/>
    </location>
</feature>
<keyword evidence="7 10" id="KW-1133">Transmembrane helix</keyword>
<dbReference type="PANTHER" id="PTHR45136:SF2">
    <property type="entry name" value="ABC TRANSPORTER DOMAIN-CONTAINING PROTEIN"/>
    <property type="match status" value="1"/>
</dbReference>
<keyword evidence="9" id="KW-0325">Glycoprotein</keyword>
<name>A0AAV1RRF4_9ROSI</name>
<feature type="transmembrane region" description="Helical" evidence="10">
    <location>
        <begin position="678"/>
        <end position="697"/>
    </location>
</feature>
<comment type="caution">
    <text evidence="13">The sequence shown here is derived from an EMBL/GenBank/DDBJ whole genome shotgun (WGS) entry which is preliminary data.</text>
</comment>
<dbReference type="CDD" id="cd18577">
    <property type="entry name" value="ABC_6TM_Pgp_ABCB1_D1_like"/>
    <property type="match status" value="1"/>
</dbReference>
<dbReference type="Proteomes" id="UP001314170">
    <property type="component" value="Unassembled WGS sequence"/>
</dbReference>
<evidence type="ECO:0000256" key="8">
    <source>
        <dbReference type="ARBA" id="ARBA00023136"/>
    </source>
</evidence>
<dbReference type="InterPro" id="IPR003439">
    <property type="entry name" value="ABC_transporter-like_ATP-bd"/>
</dbReference>
<evidence type="ECO:0000256" key="7">
    <source>
        <dbReference type="ARBA" id="ARBA00022989"/>
    </source>
</evidence>
<keyword evidence="3 10" id="KW-0812">Transmembrane</keyword>
<evidence type="ECO:0008006" key="15">
    <source>
        <dbReference type="Google" id="ProtNLM"/>
    </source>
</evidence>
<evidence type="ECO:0000313" key="14">
    <source>
        <dbReference type="Proteomes" id="UP001314170"/>
    </source>
</evidence>
<feature type="domain" description="ABC transporter" evidence="11">
    <location>
        <begin position="344"/>
        <end position="580"/>
    </location>
</feature>
<dbReference type="EMBL" id="CAWUPB010001116">
    <property type="protein sequence ID" value="CAK7338361.1"/>
    <property type="molecule type" value="Genomic_DNA"/>
</dbReference>
<dbReference type="FunFam" id="3.40.50.300:FF:000205">
    <property type="entry name" value="ABC transporter B family member 4"/>
    <property type="match status" value="2"/>
</dbReference>
<accession>A0AAV1RRF4</accession>
<dbReference type="InterPro" id="IPR003593">
    <property type="entry name" value="AAA+_ATPase"/>
</dbReference>
<dbReference type="GO" id="GO:0016887">
    <property type="term" value="F:ATP hydrolysis activity"/>
    <property type="evidence" value="ECO:0007669"/>
    <property type="project" value="InterPro"/>
</dbReference>
<organism evidence="13 14">
    <name type="scientific">Dovyalis caffra</name>
    <dbReference type="NCBI Taxonomy" id="77055"/>
    <lineage>
        <taxon>Eukaryota</taxon>
        <taxon>Viridiplantae</taxon>
        <taxon>Streptophyta</taxon>
        <taxon>Embryophyta</taxon>
        <taxon>Tracheophyta</taxon>
        <taxon>Spermatophyta</taxon>
        <taxon>Magnoliopsida</taxon>
        <taxon>eudicotyledons</taxon>
        <taxon>Gunneridae</taxon>
        <taxon>Pentapetalae</taxon>
        <taxon>rosids</taxon>
        <taxon>fabids</taxon>
        <taxon>Malpighiales</taxon>
        <taxon>Salicaceae</taxon>
        <taxon>Flacourtieae</taxon>
        <taxon>Dovyalis</taxon>
    </lineage>
</organism>
<keyword evidence="5" id="KW-0547">Nucleotide-binding</keyword>
<dbReference type="AlphaFoldDB" id="A0AAV1RRF4"/>
<dbReference type="GO" id="GO:0005524">
    <property type="term" value="F:ATP binding"/>
    <property type="evidence" value="ECO:0007669"/>
    <property type="project" value="UniProtKB-KW"/>
</dbReference>
<dbReference type="InterPro" id="IPR036640">
    <property type="entry name" value="ABC1_TM_sf"/>
</dbReference>
<evidence type="ECO:0000313" key="13">
    <source>
        <dbReference type="EMBL" id="CAK7338361.1"/>
    </source>
</evidence>
<evidence type="ECO:0000256" key="9">
    <source>
        <dbReference type="ARBA" id="ARBA00023180"/>
    </source>
</evidence>
<feature type="domain" description="ABC transmembrane type-1" evidence="12">
    <location>
        <begin position="20"/>
        <end position="309"/>
    </location>
</feature>
<reference evidence="13 14" key="1">
    <citation type="submission" date="2024-01" db="EMBL/GenBank/DDBJ databases">
        <authorList>
            <person name="Waweru B."/>
        </authorList>
    </citation>
    <scope>NUCLEOTIDE SEQUENCE [LARGE SCALE GENOMIC DNA]</scope>
</reference>
<feature type="transmembrane region" description="Helical" evidence="10">
    <location>
        <begin position="66"/>
        <end position="88"/>
    </location>
</feature>
<keyword evidence="4" id="KW-0677">Repeat</keyword>